<dbReference type="InterPro" id="IPR052732">
    <property type="entry name" value="Cell-binding_unc_protein"/>
</dbReference>
<keyword evidence="1" id="KW-0808">Transferase</keyword>
<name>A0A7I9V135_9ACTN</name>
<dbReference type="SUPFAM" id="SSF56112">
    <property type="entry name" value="Protein kinase-like (PK-like)"/>
    <property type="match status" value="1"/>
</dbReference>
<keyword evidence="2" id="KW-1185">Reference proteome</keyword>
<accession>A0A7I9V135</accession>
<reference evidence="2" key="1">
    <citation type="submission" date="2019-06" db="EMBL/GenBank/DDBJ databases">
        <title>Gordonia isolated from sludge of a wastewater treatment plant.</title>
        <authorList>
            <person name="Tamura T."/>
            <person name="Aoyama K."/>
            <person name="Kang Y."/>
            <person name="Saito S."/>
            <person name="Akiyama N."/>
            <person name="Yazawa K."/>
            <person name="Gonoi T."/>
            <person name="Mikami Y."/>
        </authorList>
    </citation>
    <scope>NUCLEOTIDE SEQUENCE [LARGE SCALE GENOMIC DNA]</scope>
    <source>
        <strain evidence="2">NBRC 107697</strain>
    </source>
</reference>
<dbReference type="GO" id="GO:0016301">
    <property type="term" value="F:kinase activity"/>
    <property type="evidence" value="ECO:0007669"/>
    <property type="project" value="UniProtKB-KW"/>
</dbReference>
<protein>
    <submittedName>
        <fullName evidence="1">Kinase</fullName>
    </submittedName>
</protein>
<dbReference type="Pfam" id="PF13671">
    <property type="entry name" value="AAA_33"/>
    <property type="match status" value="1"/>
</dbReference>
<evidence type="ECO:0000313" key="1">
    <source>
        <dbReference type="EMBL" id="GED99115.1"/>
    </source>
</evidence>
<dbReference type="AlphaFoldDB" id="A0A7I9V135"/>
<dbReference type="RefSeq" id="WP_161928433.1">
    <property type="nucleotide sequence ID" value="NZ_BJOU01000017.1"/>
</dbReference>
<sequence>MAPDARDPVVHDPIALLAETGATGADATTIVTHGAVIVLDGDRAWKLKRPVAYRYMDFSTADRRRHALQEELRLNRRTAPHLYRAVHAITRGADGTAILDGPGEPVDWVLEMTRFPDDALLARHADRGRLDDSLMTALAGQIVSLHHDAEVSADTAGAARLLDVVVGNRESMARYPEILDPARADELTDRLTTLIEARSALLDERAAAGRVRHGHGDLHLNNIALLDGVPVPFDCLEFDPEYAIADVLYDLAFTLMDLWGRGMRHEANVLANAYLDDSPDDESGFGLLPLMVAVRATVRAHVLAAAGDAGAARRYLELALTVVEPAPPLLVAIGGGSGTGKSTLARKLGGDCGAAPGARILRSDVLRKRLAGVSTLTRLPTTAYSSSMSALVYRELERLAGRDLADGMSVIADAVFGTADEQAAIRAQALAVGAQWRGIWLALPLDQRIARIAGRGPDASDATADVARAQDLSIAPPADGWTHLVADDDAVRAATALI</sequence>
<dbReference type="OrthoDB" id="9810277at2"/>
<comment type="caution">
    <text evidence="1">The sequence shown here is derived from an EMBL/GenBank/DDBJ whole genome shotgun (WGS) entry which is preliminary data.</text>
</comment>
<dbReference type="EMBL" id="BJOU01000017">
    <property type="protein sequence ID" value="GED99115.1"/>
    <property type="molecule type" value="Genomic_DNA"/>
</dbReference>
<dbReference type="SUPFAM" id="SSF52540">
    <property type="entry name" value="P-loop containing nucleoside triphosphate hydrolases"/>
    <property type="match status" value="1"/>
</dbReference>
<dbReference type="InterPro" id="IPR011009">
    <property type="entry name" value="Kinase-like_dom_sf"/>
</dbReference>
<proteinExistence type="predicted"/>
<gene>
    <name evidence="1" type="ORF">nbrc107697_31540</name>
</gene>
<dbReference type="Gene3D" id="3.40.50.300">
    <property type="entry name" value="P-loop containing nucleotide triphosphate hydrolases"/>
    <property type="match status" value="1"/>
</dbReference>
<dbReference type="PANTHER" id="PTHR43883:SF1">
    <property type="entry name" value="GLUCONOKINASE"/>
    <property type="match status" value="1"/>
</dbReference>
<evidence type="ECO:0000313" key="2">
    <source>
        <dbReference type="Proteomes" id="UP000444980"/>
    </source>
</evidence>
<dbReference type="Proteomes" id="UP000444980">
    <property type="component" value="Unassembled WGS sequence"/>
</dbReference>
<organism evidence="1 2">
    <name type="scientific">Gordonia crocea</name>
    <dbReference type="NCBI Taxonomy" id="589162"/>
    <lineage>
        <taxon>Bacteria</taxon>
        <taxon>Bacillati</taxon>
        <taxon>Actinomycetota</taxon>
        <taxon>Actinomycetes</taxon>
        <taxon>Mycobacteriales</taxon>
        <taxon>Gordoniaceae</taxon>
        <taxon>Gordonia</taxon>
    </lineage>
</organism>
<keyword evidence="1" id="KW-0418">Kinase</keyword>
<dbReference type="PANTHER" id="PTHR43883">
    <property type="entry name" value="SLR0207 PROTEIN"/>
    <property type="match status" value="1"/>
</dbReference>
<dbReference type="InterPro" id="IPR027417">
    <property type="entry name" value="P-loop_NTPase"/>
</dbReference>